<dbReference type="Gene3D" id="3.30.1330.60">
    <property type="entry name" value="OmpA-like domain"/>
    <property type="match status" value="1"/>
</dbReference>
<evidence type="ECO:0000313" key="4">
    <source>
        <dbReference type="EMBL" id="RST85281.1"/>
    </source>
</evidence>
<reference evidence="4 5" key="1">
    <citation type="submission" date="2018-12" db="EMBL/GenBank/DDBJ databases">
        <title>Mesorhizobium carbonis sp. nov., isolated from coal mine water.</title>
        <authorList>
            <person name="Xin W."/>
            <person name="Xu Z."/>
            <person name="Xiang F."/>
            <person name="Zhang J."/>
            <person name="Xi L."/>
            <person name="Liu J."/>
        </authorList>
    </citation>
    <scope>NUCLEOTIDE SEQUENCE [LARGE SCALE GENOMIC DNA]</scope>
    <source>
        <strain evidence="4 5">B2.3</strain>
    </source>
</reference>
<gene>
    <name evidence="4" type="ORF">EJC49_16505</name>
</gene>
<evidence type="ECO:0000256" key="1">
    <source>
        <dbReference type="PROSITE-ProRule" id="PRU00473"/>
    </source>
</evidence>
<keyword evidence="1" id="KW-0472">Membrane</keyword>
<dbReference type="InterPro" id="IPR036737">
    <property type="entry name" value="OmpA-like_sf"/>
</dbReference>
<feature type="compositionally biased region" description="Basic and acidic residues" evidence="2">
    <location>
        <begin position="1"/>
        <end position="20"/>
    </location>
</feature>
<name>A0A3S0A5L6_9HYPH</name>
<sequence>MRRDRNAPRNGETRAPRGEVVDEASDDTLPENAAPVLDSAKEPAATEGDNRRAGRPDRTRPAETAAEEAAPPPTSDHDAQAPEIRNQEIRSITATEGRRMERNETRRDRRQRPEGSEVVRESGGRVIFQFNNQTFVESNDLPRLSRDARDVYYEELPRGMVRETIVRPDGSQIVTVRNRQGDVVRRSRITPEGREIVLTYVAEDRWERDRDWRDPGDELPPLRLRIPVREYILDAGRVDDVDSYYAFLDQPPVERARRLYSVDEVKRSARLRDTVRRVDLDTITFATGSAEIARSEIDALEGIANAMLRLLDDNPAETFLIEGHTDAVGSDISNLALSDARAESAADALTRFFGIPPENLVTQGYGERYLKVATDGPSRENRRVAIRRITPLVTPVASR</sequence>
<feature type="compositionally biased region" description="Basic and acidic residues" evidence="2">
    <location>
        <begin position="96"/>
        <end position="120"/>
    </location>
</feature>
<accession>A0A3S0A5L6</accession>
<dbReference type="Pfam" id="PF00691">
    <property type="entry name" value="OmpA"/>
    <property type="match status" value="1"/>
</dbReference>
<feature type="region of interest" description="Disordered" evidence="2">
    <location>
        <begin position="1"/>
        <end position="120"/>
    </location>
</feature>
<dbReference type="EMBL" id="RWKW01000058">
    <property type="protein sequence ID" value="RST85281.1"/>
    <property type="molecule type" value="Genomic_DNA"/>
</dbReference>
<dbReference type="PANTHER" id="PTHR30329">
    <property type="entry name" value="STATOR ELEMENT OF FLAGELLAR MOTOR COMPLEX"/>
    <property type="match status" value="1"/>
</dbReference>
<dbReference type="InterPro" id="IPR006665">
    <property type="entry name" value="OmpA-like"/>
</dbReference>
<dbReference type="AlphaFoldDB" id="A0A3S0A5L6"/>
<keyword evidence="5" id="KW-1185">Reference proteome</keyword>
<dbReference type="InterPro" id="IPR050330">
    <property type="entry name" value="Bact_OuterMem_StrucFunc"/>
</dbReference>
<dbReference type="SUPFAM" id="SSF103088">
    <property type="entry name" value="OmpA-like"/>
    <property type="match status" value="1"/>
</dbReference>
<feature type="compositionally biased region" description="Basic and acidic residues" evidence="2">
    <location>
        <begin position="75"/>
        <end position="88"/>
    </location>
</feature>
<protein>
    <submittedName>
        <fullName evidence="4">OmpA family protein</fullName>
    </submittedName>
</protein>
<dbReference type="PROSITE" id="PS51123">
    <property type="entry name" value="OMPA_2"/>
    <property type="match status" value="1"/>
</dbReference>
<feature type="compositionally biased region" description="Basic and acidic residues" evidence="2">
    <location>
        <begin position="48"/>
        <end position="61"/>
    </location>
</feature>
<evidence type="ECO:0000259" key="3">
    <source>
        <dbReference type="PROSITE" id="PS51123"/>
    </source>
</evidence>
<comment type="caution">
    <text evidence="4">The sequence shown here is derived from an EMBL/GenBank/DDBJ whole genome shotgun (WGS) entry which is preliminary data.</text>
</comment>
<dbReference type="PANTHER" id="PTHR30329:SF21">
    <property type="entry name" value="LIPOPROTEIN YIAD-RELATED"/>
    <property type="match status" value="1"/>
</dbReference>
<evidence type="ECO:0000256" key="2">
    <source>
        <dbReference type="SAM" id="MobiDB-lite"/>
    </source>
</evidence>
<dbReference type="Proteomes" id="UP000278398">
    <property type="component" value="Unassembled WGS sequence"/>
</dbReference>
<organism evidence="4 5">
    <name type="scientific">Aquibium carbonis</name>
    <dbReference type="NCBI Taxonomy" id="2495581"/>
    <lineage>
        <taxon>Bacteria</taxon>
        <taxon>Pseudomonadati</taxon>
        <taxon>Pseudomonadota</taxon>
        <taxon>Alphaproteobacteria</taxon>
        <taxon>Hyphomicrobiales</taxon>
        <taxon>Phyllobacteriaceae</taxon>
        <taxon>Aquibium</taxon>
    </lineage>
</organism>
<proteinExistence type="predicted"/>
<feature type="domain" description="OmpA-like" evidence="3">
    <location>
        <begin position="272"/>
        <end position="397"/>
    </location>
</feature>
<dbReference type="GO" id="GO:0016020">
    <property type="term" value="C:membrane"/>
    <property type="evidence" value="ECO:0007669"/>
    <property type="project" value="UniProtKB-UniRule"/>
</dbReference>
<dbReference type="OrthoDB" id="9792021at2"/>
<dbReference type="CDD" id="cd07185">
    <property type="entry name" value="OmpA_C-like"/>
    <property type="match status" value="1"/>
</dbReference>
<evidence type="ECO:0000313" key="5">
    <source>
        <dbReference type="Proteomes" id="UP000278398"/>
    </source>
</evidence>